<dbReference type="PROSITE" id="PS00972">
    <property type="entry name" value="USP_1"/>
    <property type="match status" value="1"/>
</dbReference>
<dbReference type="Gene3D" id="3.90.70.10">
    <property type="entry name" value="Cysteine proteinases"/>
    <property type="match status" value="1"/>
</dbReference>
<dbReference type="InterPro" id="IPR029346">
    <property type="entry name" value="USP_C"/>
</dbReference>
<evidence type="ECO:0000259" key="13">
    <source>
        <dbReference type="PROSITE" id="PS50235"/>
    </source>
</evidence>
<dbReference type="InterPro" id="IPR050164">
    <property type="entry name" value="Peptidase_C19"/>
</dbReference>
<dbReference type="InterPro" id="IPR038765">
    <property type="entry name" value="Papain-like_cys_pep_sf"/>
</dbReference>
<protein>
    <recommendedName>
        <fullName evidence="4">Ubiquitin carboxyl-terminal hydrolase 7</fullName>
        <ecNumber evidence="3">3.4.19.12</ecNumber>
    </recommendedName>
    <alternativeName>
        <fullName evidence="10">Ubiquitin thioesterase 7</fullName>
    </alternativeName>
    <alternativeName>
        <fullName evidence="9">Ubiquitin-specific-processing protease 7</fullName>
    </alternativeName>
</protein>
<dbReference type="FunFam" id="2.60.210.10:FF:000006">
    <property type="entry name" value="Ubiquitin carboxyl-terminal hydrolase 7"/>
    <property type="match status" value="1"/>
</dbReference>
<feature type="domain" description="USP" evidence="13">
    <location>
        <begin position="321"/>
        <end position="690"/>
    </location>
</feature>
<dbReference type="SMART" id="SM00061">
    <property type="entry name" value="MATH"/>
    <property type="match status" value="1"/>
</dbReference>
<dbReference type="AlphaFoldDB" id="E2B1Q7"/>
<dbReference type="FunFam" id="3.10.20.90:FF:000064">
    <property type="entry name" value="Putative ubiquitin carboxyl-terminal hydrolase 7"/>
    <property type="match status" value="1"/>
</dbReference>
<dbReference type="STRING" id="104421.E2B1Q7"/>
<dbReference type="CDD" id="cd03772">
    <property type="entry name" value="MATH_HAUSP"/>
    <property type="match status" value="1"/>
</dbReference>
<evidence type="ECO:0000259" key="12">
    <source>
        <dbReference type="PROSITE" id="PS50144"/>
    </source>
</evidence>
<dbReference type="InterPro" id="IPR028889">
    <property type="entry name" value="USP"/>
</dbReference>
<evidence type="ECO:0000256" key="8">
    <source>
        <dbReference type="ARBA" id="ARBA00022807"/>
    </source>
</evidence>
<feature type="compositionally biased region" description="Low complexity" evidence="11">
    <location>
        <begin position="22"/>
        <end position="49"/>
    </location>
</feature>
<dbReference type="GO" id="GO:0016579">
    <property type="term" value="P:protein deubiquitination"/>
    <property type="evidence" value="ECO:0007669"/>
    <property type="project" value="InterPro"/>
</dbReference>
<dbReference type="SUPFAM" id="SSF49599">
    <property type="entry name" value="TRAF domain-like"/>
    <property type="match status" value="1"/>
</dbReference>
<keyword evidence="15" id="KW-1185">Reference proteome</keyword>
<dbReference type="PROSITE" id="PS50235">
    <property type="entry name" value="USP_3"/>
    <property type="match status" value="1"/>
</dbReference>
<dbReference type="Proteomes" id="UP000000311">
    <property type="component" value="Unassembled WGS sequence"/>
</dbReference>
<feature type="region of interest" description="Disordered" evidence="11">
    <location>
        <begin position="128"/>
        <end position="149"/>
    </location>
</feature>
<dbReference type="Pfam" id="PF00443">
    <property type="entry name" value="UCH"/>
    <property type="match status" value="1"/>
</dbReference>
<dbReference type="Pfam" id="PF22486">
    <property type="entry name" value="MATH_2"/>
    <property type="match status" value="1"/>
</dbReference>
<evidence type="ECO:0000256" key="11">
    <source>
        <dbReference type="SAM" id="MobiDB-lite"/>
    </source>
</evidence>
<feature type="domain" description="MATH" evidence="12">
    <location>
        <begin position="173"/>
        <end position="302"/>
    </location>
</feature>
<dbReference type="EMBL" id="GL444953">
    <property type="protein sequence ID" value="EFN60413.1"/>
    <property type="molecule type" value="Genomic_DNA"/>
</dbReference>
<evidence type="ECO:0000256" key="10">
    <source>
        <dbReference type="ARBA" id="ARBA00031508"/>
    </source>
</evidence>
<dbReference type="InterPro" id="IPR001394">
    <property type="entry name" value="Peptidase_C19_UCH"/>
</dbReference>
<gene>
    <name evidence="14" type="ORF">EAG_02125</name>
</gene>
<dbReference type="MEROPS" id="C19.A52"/>
<keyword evidence="6" id="KW-0833">Ubl conjugation pathway</keyword>
<dbReference type="Gene3D" id="3.10.20.90">
    <property type="entry name" value="Phosphatidylinositol 3-kinase Catalytic Subunit, Chain A, domain 1"/>
    <property type="match status" value="2"/>
</dbReference>
<keyword evidence="5" id="KW-0645">Protease</keyword>
<dbReference type="InterPro" id="IPR008974">
    <property type="entry name" value="TRAF-like"/>
</dbReference>
<proteinExistence type="inferred from homology"/>
<evidence type="ECO:0000256" key="5">
    <source>
        <dbReference type="ARBA" id="ARBA00022670"/>
    </source>
</evidence>
<comment type="catalytic activity">
    <reaction evidence="1">
        <text>Thiol-dependent hydrolysis of ester, thioester, amide, peptide and isopeptide bonds formed by the C-terminal Gly of ubiquitin (a 76-residue protein attached to proteins as an intracellular targeting signal).</text>
        <dbReference type="EC" id="3.4.19.12"/>
    </reaction>
</comment>
<dbReference type="GO" id="GO:0005634">
    <property type="term" value="C:nucleus"/>
    <property type="evidence" value="ECO:0007669"/>
    <property type="project" value="TreeGrafter"/>
</dbReference>
<feature type="compositionally biased region" description="Low complexity" evidence="11">
    <location>
        <begin position="59"/>
        <end position="77"/>
    </location>
</feature>
<dbReference type="Pfam" id="PF14533">
    <property type="entry name" value="USP7_C2"/>
    <property type="match status" value="1"/>
</dbReference>
<reference evidence="14 15" key="1">
    <citation type="journal article" date="2010" name="Science">
        <title>Genomic comparison of the ants Camponotus floridanus and Harpegnathos saltator.</title>
        <authorList>
            <person name="Bonasio R."/>
            <person name="Zhang G."/>
            <person name="Ye C."/>
            <person name="Mutti N.S."/>
            <person name="Fang X."/>
            <person name="Qin N."/>
            <person name="Donahue G."/>
            <person name="Yang P."/>
            <person name="Li Q."/>
            <person name="Li C."/>
            <person name="Zhang P."/>
            <person name="Huang Z."/>
            <person name="Berger S.L."/>
            <person name="Reinberg D."/>
            <person name="Wang J."/>
            <person name="Liebig J."/>
        </authorList>
    </citation>
    <scope>NUCLEOTIDE SEQUENCE [LARGE SCALE GENOMIC DNA]</scope>
    <source>
        <strain evidence="15">C129</strain>
    </source>
</reference>
<dbReference type="SUPFAM" id="SSF54001">
    <property type="entry name" value="Cysteine proteinases"/>
    <property type="match status" value="1"/>
</dbReference>
<name>E2B1Q7_CAMFO</name>
<sequence>MAAEIGRTASKHLSSECGKATSLSSPGSDVSLDSSRVTTTTTTITTTTTPPCRNRSSLATAQPAADNNQQQQQAPINADNVTSTAEAVTEVPGAIKTTINIGFAMNHVNDQENLKQLSLAPVQVNEVEEMDTQEETPNDGGGDGTDNRPINGEPELACIVQDQEMEEDEARSEATFRYTVENVSKMKDSQLSPACYVRNLPWKIMVMPRSSQTQERQPQRSLGFFLQCNGESESTSWSCYAVAELRLLSCKEGHELFSRKIQHLFYSKENDWGFSHFMTWQDVLDPDKGFIKDDSITLEVHVVADAPHGVSWDSKKHTGYVGLKNQGATCYMNSLLQTLYFTNQLRKAVYKMPTESDDSSKSVALALQRVFHELQFSDKPVGTKKLTKSFGWETLDSFMQHDVQEFLRVLLDKLESKMKGTCVEGTVPKLFEGKMVSFIKCKNIDYKSTRVETFYDIQLNIKGKKNIYESFSDYWCKFDDDVVSRCTKQEAIEHNYGGQDEDMSMAVKHCTNAYMLVYIRNSELENVLQEVKEEDIPQELVERLQEEKRLEQIRRKERTEAYLYMTVNVLLEDSFDGHQGNDLYDPEHALYRVFRVRKQATVHEFLELLSDSLKYPIEQIRIWPFSQRSNQTCRPTLIEPDADLQKPIIDCAENHNPWNVFVELVPPDSDMTALPPFDKDTDVLLFFKLYDPKNKKIHYCGHHYMPVVAKVQELIPILNERAGFPPDTELALYEEIKPNLVEKIDNLTEPLEKVLEELMDGDIIVFQKEGDNEMYELPTCREYFKDLFYRVEVTFCDKTIPNDPGFTMELSLRMTYDQMAKAVAQRVGTDPYLLQFFKCQNYKDSPGHPLKCTFEGTLKELVSYCKSKIKKLFYQQLSIRVNELENKKQFKCIWVGPSLKEEKEIILYPNKNGTVATLLEEAKKQVELSENGSGKLRILEINCNKLLPGPGDDVPLDNLNSSGTKLYRIEEIPNDELHLAEGELLVPVAHFHKDVFSTFGIPFFFKIKNGEPFPKMKDRLLKKLGVQEKEFEKFKFAVVSMGKPQFIIDSPDYCIKIDDFLPRFSGQSTSPHRPWLGLEHVNKAPKRSRINYLEKAIKIYN</sequence>
<accession>E2B1Q7</accession>
<dbReference type="InterPro" id="IPR018200">
    <property type="entry name" value="USP_CS"/>
</dbReference>
<evidence type="ECO:0000256" key="3">
    <source>
        <dbReference type="ARBA" id="ARBA00012759"/>
    </source>
</evidence>
<dbReference type="InterPro" id="IPR024729">
    <property type="entry name" value="USP7_ICP0-binding_dom"/>
</dbReference>
<dbReference type="InParanoid" id="E2B1Q7"/>
<dbReference type="Gene3D" id="2.60.210.10">
    <property type="entry name" value="Apoptosis, Tumor Necrosis Factor Receptor Associated Protein 2, Chain A"/>
    <property type="match status" value="1"/>
</dbReference>
<evidence type="ECO:0000256" key="6">
    <source>
        <dbReference type="ARBA" id="ARBA00022786"/>
    </source>
</evidence>
<dbReference type="PANTHER" id="PTHR24006">
    <property type="entry name" value="UBIQUITIN CARBOXYL-TERMINAL HYDROLASE"/>
    <property type="match status" value="1"/>
</dbReference>
<dbReference type="Pfam" id="PF12436">
    <property type="entry name" value="USP7_ICP0_bdg"/>
    <property type="match status" value="1"/>
</dbReference>
<dbReference type="GO" id="GO:0005829">
    <property type="term" value="C:cytosol"/>
    <property type="evidence" value="ECO:0007669"/>
    <property type="project" value="TreeGrafter"/>
</dbReference>
<evidence type="ECO:0000256" key="1">
    <source>
        <dbReference type="ARBA" id="ARBA00000707"/>
    </source>
</evidence>
<dbReference type="FunCoup" id="E2B1Q7">
    <property type="interactions" value="2373"/>
</dbReference>
<dbReference type="PROSITE" id="PS50144">
    <property type="entry name" value="MATH"/>
    <property type="match status" value="1"/>
</dbReference>
<evidence type="ECO:0000313" key="15">
    <source>
        <dbReference type="Proteomes" id="UP000000311"/>
    </source>
</evidence>
<dbReference type="GO" id="GO:0006508">
    <property type="term" value="P:proteolysis"/>
    <property type="evidence" value="ECO:0007669"/>
    <property type="project" value="UniProtKB-KW"/>
</dbReference>
<comment type="similarity">
    <text evidence="2">Belongs to the peptidase C19 family.</text>
</comment>
<keyword evidence="8" id="KW-0788">Thiol protease</keyword>
<evidence type="ECO:0000256" key="4">
    <source>
        <dbReference type="ARBA" id="ARBA00021393"/>
    </source>
</evidence>
<keyword evidence="7 14" id="KW-0378">Hydrolase</keyword>
<dbReference type="GO" id="GO:0031647">
    <property type="term" value="P:regulation of protein stability"/>
    <property type="evidence" value="ECO:0007669"/>
    <property type="project" value="TreeGrafter"/>
</dbReference>
<dbReference type="InterPro" id="IPR002083">
    <property type="entry name" value="MATH/TRAF_dom"/>
</dbReference>
<dbReference type="OMA" id="HTAHHRF"/>
<evidence type="ECO:0000256" key="7">
    <source>
        <dbReference type="ARBA" id="ARBA00022801"/>
    </source>
</evidence>
<dbReference type="EC" id="3.4.19.12" evidence="3"/>
<evidence type="ECO:0000313" key="14">
    <source>
        <dbReference type="EMBL" id="EFN60413.1"/>
    </source>
</evidence>
<feature type="compositionally biased region" description="Acidic residues" evidence="11">
    <location>
        <begin position="128"/>
        <end position="137"/>
    </location>
</feature>
<dbReference type="GO" id="GO:0004843">
    <property type="term" value="F:cysteine-type deubiquitinase activity"/>
    <property type="evidence" value="ECO:0007669"/>
    <property type="project" value="UniProtKB-EC"/>
</dbReference>
<evidence type="ECO:0000256" key="2">
    <source>
        <dbReference type="ARBA" id="ARBA00009085"/>
    </source>
</evidence>
<organism evidence="15">
    <name type="scientific">Camponotus floridanus</name>
    <name type="common">Florida carpenter ant</name>
    <dbReference type="NCBI Taxonomy" id="104421"/>
    <lineage>
        <taxon>Eukaryota</taxon>
        <taxon>Metazoa</taxon>
        <taxon>Ecdysozoa</taxon>
        <taxon>Arthropoda</taxon>
        <taxon>Hexapoda</taxon>
        <taxon>Insecta</taxon>
        <taxon>Pterygota</taxon>
        <taxon>Neoptera</taxon>
        <taxon>Endopterygota</taxon>
        <taxon>Hymenoptera</taxon>
        <taxon>Apocrita</taxon>
        <taxon>Aculeata</taxon>
        <taxon>Formicoidea</taxon>
        <taxon>Formicidae</taxon>
        <taxon>Formicinae</taxon>
        <taxon>Camponotus</taxon>
    </lineage>
</organism>
<evidence type="ECO:0000256" key="9">
    <source>
        <dbReference type="ARBA" id="ARBA00031500"/>
    </source>
</evidence>
<dbReference type="OrthoDB" id="289038at2759"/>
<dbReference type="PANTHER" id="PTHR24006:SF644">
    <property type="entry name" value="UBIQUITIN CARBOXYL-TERMINAL HYDROLASE 7"/>
    <property type="match status" value="1"/>
</dbReference>
<feature type="region of interest" description="Disordered" evidence="11">
    <location>
        <begin position="1"/>
        <end position="77"/>
    </location>
</feature>